<dbReference type="EMBL" id="JAGKQM010000019">
    <property type="protein sequence ID" value="KAH0859573.1"/>
    <property type="molecule type" value="Genomic_DNA"/>
</dbReference>
<keyword evidence="3" id="KW-1185">Reference proteome</keyword>
<evidence type="ECO:0000313" key="3">
    <source>
        <dbReference type="Proteomes" id="UP000824890"/>
    </source>
</evidence>
<evidence type="ECO:0000313" key="2">
    <source>
        <dbReference type="EMBL" id="KAH0859573.1"/>
    </source>
</evidence>
<dbReference type="Proteomes" id="UP000824890">
    <property type="component" value="Unassembled WGS sequence"/>
</dbReference>
<evidence type="ECO:0000256" key="1">
    <source>
        <dbReference type="SAM" id="MobiDB-lite"/>
    </source>
</evidence>
<reference evidence="2 3" key="1">
    <citation type="submission" date="2021-05" db="EMBL/GenBank/DDBJ databases">
        <title>Genome Assembly of Synthetic Allotetraploid Brassica napus Reveals Homoeologous Exchanges between Subgenomes.</title>
        <authorList>
            <person name="Davis J.T."/>
        </authorList>
    </citation>
    <scope>NUCLEOTIDE SEQUENCE [LARGE SCALE GENOMIC DNA]</scope>
    <source>
        <strain evidence="3">cv. Da-Ae</strain>
        <tissue evidence="2">Seedling</tissue>
    </source>
</reference>
<feature type="region of interest" description="Disordered" evidence="1">
    <location>
        <begin position="323"/>
        <end position="360"/>
    </location>
</feature>
<comment type="caution">
    <text evidence="2">The sequence shown here is derived from an EMBL/GenBank/DDBJ whole genome shotgun (WGS) entry which is preliminary data.</text>
</comment>
<sequence>MVSVNGSPLPKSASMPSLSSLSYPLIHPSQEIVSSSSAPAVESLPLTSLSVPKVTSSSSAQKELSDGSTVGVATPSKISSSSVLLLFSSSTVSPPFVSSGDMIAMQVQPISSSVDATGGDPSQAVFSGVDLSPTLINSEGQGQRLTVSLVADTSHDSSQMEKTSSESSLQPTVFCSYLGCLGNQLAALWPTLNDVILNKKPKTKQPTRTLVPQVEKLPLPELKTDGILRFPWAARLSPQSQNLYRAASPTYRLDGTPEISIPSKLWILIVFLKKLRGSSSTPSPPVQAADPTATIQDPKDTCTAHDSTLKPIAPSEVCTENLRTTTLSSSSPSQLEKPVAPLTSATSPDTLVDSQSTRTATPIMDCHPSNITNDEVIESLVVDLMTATPIHCAFESSSRFSVLGNVEEAEIEPPNSFSLKRGGRESKPPIKYQNIEWNTVQGRGKRGRVGRGSSR</sequence>
<protein>
    <submittedName>
        <fullName evidence="2">Uncharacterized protein</fullName>
    </submittedName>
</protein>
<feature type="region of interest" description="Disordered" evidence="1">
    <location>
        <begin position="416"/>
        <end position="455"/>
    </location>
</feature>
<feature type="compositionally biased region" description="Basic residues" evidence="1">
    <location>
        <begin position="443"/>
        <end position="455"/>
    </location>
</feature>
<feature type="compositionally biased region" description="Polar residues" evidence="1">
    <location>
        <begin position="343"/>
        <end position="360"/>
    </location>
</feature>
<proteinExistence type="predicted"/>
<accession>A0ABQ7XX01</accession>
<feature type="compositionally biased region" description="Low complexity" evidence="1">
    <location>
        <begin position="324"/>
        <end position="333"/>
    </location>
</feature>
<feature type="region of interest" description="Disordered" evidence="1">
    <location>
        <begin position="278"/>
        <end position="304"/>
    </location>
</feature>
<name>A0ABQ7XX01_BRANA</name>
<organism evidence="2 3">
    <name type="scientific">Brassica napus</name>
    <name type="common">Rape</name>
    <dbReference type="NCBI Taxonomy" id="3708"/>
    <lineage>
        <taxon>Eukaryota</taxon>
        <taxon>Viridiplantae</taxon>
        <taxon>Streptophyta</taxon>
        <taxon>Embryophyta</taxon>
        <taxon>Tracheophyta</taxon>
        <taxon>Spermatophyta</taxon>
        <taxon>Magnoliopsida</taxon>
        <taxon>eudicotyledons</taxon>
        <taxon>Gunneridae</taxon>
        <taxon>Pentapetalae</taxon>
        <taxon>rosids</taxon>
        <taxon>malvids</taxon>
        <taxon>Brassicales</taxon>
        <taxon>Brassicaceae</taxon>
        <taxon>Brassiceae</taxon>
        <taxon>Brassica</taxon>
    </lineage>
</organism>
<gene>
    <name evidence="2" type="ORF">HID58_087834</name>
</gene>